<gene>
    <name evidence="1" type="ORF">D5400_20525</name>
</gene>
<sequence length="301" mass="34673">MLVMDDLYFADPSSFNDPLDTTPNLEADLPVEDLERVLTRLVVERTRAEMTKAAKSIRYTGPRTIEHIDRHSQARADRLLDEVRYRSCDPYYQDVPDALQFLLGSEIETEVLKRYDRGIVSFATRATCPLMWSHYGDQHRGICAGYSVPEGTAADLFPVAYGGRRNVKASDVDAMETDVLARRRVDEAALFRKAPSWRYEKEWRLVGNRGSQDSPLELEEVIFGMRCPGTVKYTIVKALHNRRRQVQFYEVPRPFGTFRLTKRRLDTDELLTQLPRRHLDAQEMFEDLDLAALESRTPPAT</sequence>
<dbReference type="AlphaFoldDB" id="A0A3S9B8S4"/>
<dbReference type="OrthoDB" id="4119964at2"/>
<organism evidence="1 2">
    <name type="scientific">Georhizobium profundi</name>
    <dbReference type="NCBI Taxonomy" id="2341112"/>
    <lineage>
        <taxon>Bacteria</taxon>
        <taxon>Pseudomonadati</taxon>
        <taxon>Pseudomonadota</taxon>
        <taxon>Alphaproteobacteria</taxon>
        <taxon>Hyphomicrobiales</taxon>
        <taxon>Rhizobiaceae</taxon>
        <taxon>Georhizobium</taxon>
    </lineage>
</organism>
<accession>A0A3S9B8S4</accession>
<evidence type="ECO:0000313" key="1">
    <source>
        <dbReference type="EMBL" id="AZN73355.1"/>
    </source>
</evidence>
<dbReference type="Proteomes" id="UP000268192">
    <property type="component" value="Chromosome"/>
</dbReference>
<dbReference type="EMBL" id="CP032509">
    <property type="protein sequence ID" value="AZN73355.1"/>
    <property type="molecule type" value="Genomic_DNA"/>
</dbReference>
<dbReference type="KEGG" id="abaw:D5400_20525"/>
<dbReference type="Pfam" id="PF11185">
    <property type="entry name" value="DUF2971"/>
    <property type="match status" value="1"/>
</dbReference>
<name>A0A3S9B8S4_9HYPH</name>
<dbReference type="InterPro" id="IPR021352">
    <property type="entry name" value="DUF2971"/>
</dbReference>
<reference evidence="1 2" key="1">
    <citation type="submission" date="2018-09" db="EMBL/GenBank/DDBJ databases">
        <title>Marinorhizobium profundi gen. nov., sp. nov., isolated from a deep-sea sediment sample from the New Britain Trench and proposal of Marinorhizobiaceae fam. nov. in the order Rhizobiales of the class Alphaproteobacteria.</title>
        <authorList>
            <person name="Cao J."/>
        </authorList>
    </citation>
    <scope>NUCLEOTIDE SEQUENCE [LARGE SCALE GENOMIC DNA]</scope>
    <source>
        <strain evidence="1 2">WS11</strain>
    </source>
</reference>
<proteinExistence type="predicted"/>
<evidence type="ECO:0000313" key="2">
    <source>
        <dbReference type="Proteomes" id="UP000268192"/>
    </source>
</evidence>
<protein>
    <submittedName>
        <fullName evidence="1">DUF2971 domain-containing protein</fullName>
    </submittedName>
</protein>
<keyword evidence="2" id="KW-1185">Reference proteome</keyword>